<dbReference type="AlphaFoldDB" id="A0A8C4RV63"/>
<dbReference type="InterPro" id="IPR035976">
    <property type="entry name" value="Sushi/SCR/CCP_sf"/>
</dbReference>
<dbReference type="CDD" id="cd00033">
    <property type="entry name" value="CCP"/>
    <property type="match status" value="1"/>
</dbReference>
<evidence type="ECO:0000256" key="1">
    <source>
        <dbReference type="ARBA" id="ARBA00023157"/>
    </source>
</evidence>
<proteinExistence type="predicted"/>
<dbReference type="InterPro" id="IPR019791">
    <property type="entry name" value="Haem_peroxidase_animal"/>
</dbReference>
<protein>
    <submittedName>
        <fullName evidence="5">Thyroid peroxidase</fullName>
    </submittedName>
</protein>
<keyword evidence="2" id="KW-0349">Heme</keyword>
<feature type="domain" description="Sushi" evidence="4">
    <location>
        <begin position="665"/>
        <end position="721"/>
    </location>
</feature>
<gene>
    <name evidence="5" type="primary">TPO</name>
</gene>
<dbReference type="Pfam" id="PF03098">
    <property type="entry name" value="An_peroxidase"/>
    <property type="match status" value="2"/>
</dbReference>
<accession>A0A8C4RV63</accession>
<dbReference type="GeneTree" id="ENSGT00940000158104"/>
<name>A0A8C4RV63_ERPCA</name>
<dbReference type="SMART" id="SM00032">
    <property type="entry name" value="CCP"/>
    <property type="match status" value="1"/>
</dbReference>
<evidence type="ECO:0000256" key="2">
    <source>
        <dbReference type="PIRSR" id="PIRSR619791-2"/>
    </source>
</evidence>
<sequence>SLQLVDRAIKNTIKRSDISSKLPNSIQMLSFLKRAAPESEEVSRAAEIFETTCHIIKKNIYQKHKRSINTTDFLTNDELQNIAAISGCHSHLQPPICQKSCLINKYRTITGACNNRKNLRWGASNTALARWLPAEYEDGFSQPKGWNPGHVYNGFELPSVREVSKALFQSFNQSSTEDSIYSLDCRNTCENLNPCFPIKIPVNDSFSALRTCLPFYRSSPACGTGYGDILSDTVKMSNKRQQINGLSSFIDASTVYGGTVSVESKIRNLTNKEGLLNVNKKFQDNGREFLPFVAEVPSPCAQDPLDNNGERTDCFLAGDSRSSEVLSLTTLHTIWLREHNRIAKALKKINNHWSAETVYQETRKIIGALHQIITLRDYVPKIIGSDAFDHYIGKYKAYNPLLDPTVSNVFSTAAFRFGHATVPPVLKRLDNMFEEKQNYSSVRLHEAFFSPWRLIKEGGLDPVIRGILVQPANVIDQDNLMTDELTEKLFVFNATGTFDLASLNLQRGRDHGLPGYNDWREFCGLHRLNTEGDLSTAISNANLIKKLLEIYKHPSNIDVWLGGLVEDILPRGRTGPLFACLIGKQMHALRDGDRFWWENEGIFTESQRSELAKHSLSRVMCDNSGVNEVPGDSFLLSQYPKDFISCDIISSMNLNVWKESNVQVGVCGSPREIENGDYTFCPNSSHEVVSYSCFAGYRLEGHEEITCTKSGWSHDPPVCCTISNPVRPCHTQCKSLNLTLTVLSPAFWSVPPSPNHTTKLVSLPSCRPSLSLLLITVCHKVLYS</sequence>
<evidence type="ECO:0000259" key="4">
    <source>
        <dbReference type="PROSITE" id="PS50923"/>
    </source>
</evidence>
<dbReference type="PANTHER" id="PTHR11475:SF60">
    <property type="entry name" value="THYROID PEROXIDASE"/>
    <property type="match status" value="1"/>
</dbReference>
<dbReference type="GO" id="GO:0005615">
    <property type="term" value="C:extracellular space"/>
    <property type="evidence" value="ECO:0007669"/>
    <property type="project" value="TreeGrafter"/>
</dbReference>
<dbReference type="GO" id="GO:0004601">
    <property type="term" value="F:peroxidase activity"/>
    <property type="evidence" value="ECO:0007669"/>
    <property type="project" value="InterPro"/>
</dbReference>
<keyword evidence="2" id="KW-0408">Iron</keyword>
<reference evidence="5" key="3">
    <citation type="submission" date="2025-09" db="UniProtKB">
        <authorList>
            <consortium name="Ensembl"/>
        </authorList>
    </citation>
    <scope>IDENTIFICATION</scope>
</reference>
<dbReference type="Proteomes" id="UP000694620">
    <property type="component" value="Chromosome 3"/>
</dbReference>
<dbReference type="FunFam" id="1.10.640.10:FF:000010">
    <property type="entry name" value="Thyroid peroxidase"/>
    <property type="match status" value="1"/>
</dbReference>
<dbReference type="SUPFAM" id="SSF48113">
    <property type="entry name" value="Heme-dependent peroxidases"/>
    <property type="match status" value="1"/>
</dbReference>
<evidence type="ECO:0000256" key="3">
    <source>
        <dbReference type="PROSITE-ProRule" id="PRU00302"/>
    </source>
</evidence>
<evidence type="ECO:0000313" key="5">
    <source>
        <dbReference type="Ensembl" id="ENSECRP00000005673.1"/>
    </source>
</evidence>
<dbReference type="PRINTS" id="PR00457">
    <property type="entry name" value="ANPEROXIDASE"/>
</dbReference>
<keyword evidence="1" id="KW-1015">Disulfide bond</keyword>
<dbReference type="SUPFAM" id="SSF57535">
    <property type="entry name" value="Complement control module/SCR domain"/>
    <property type="match status" value="1"/>
</dbReference>
<dbReference type="GO" id="GO:0006979">
    <property type="term" value="P:response to oxidative stress"/>
    <property type="evidence" value="ECO:0007669"/>
    <property type="project" value="InterPro"/>
</dbReference>
<dbReference type="InterPro" id="IPR010255">
    <property type="entry name" value="Haem_peroxidase_sf"/>
</dbReference>
<dbReference type="Gene3D" id="2.10.70.10">
    <property type="entry name" value="Complement Module, domain 1"/>
    <property type="match status" value="1"/>
</dbReference>
<evidence type="ECO:0000313" key="6">
    <source>
        <dbReference type="Proteomes" id="UP000694620"/>
    </source>
</evidence>
<dbReference type="InterPro" id="IPR037120">
    <property type="entry name" value="Haem_peroxidase_sf_animal"/>
</dbReference>
<dbReference type="PROSITE" id="PS50292">
    <property type="entry name" value="PEROXIDASE_3"/>
    <property type="match status" value="1"/>
</dbReference>
<dbReference type="GO" id="GO:0046872">
    <property type="term" value="F:metal ion binding"/>
    <property type="evidence" value="ECO:0007669"/>
    <property type="project" value="UniProtKB-KW"/>
</dbReference>
<dbReference type="PROSITE" id="PS50923">
    <property type="entry name" value="SUSHI"/>
    <property type="match status" value="1"/>
</dbReference>
<dbReference type="GO" id="GO:0020037">
    <property type="term" value="F:heme binding"/>
    <property type="evidence" value="ECO:0007669"/>
    <property type="project" value="InterPro"/>
</dbReference>
<dbReference type="PANTHER" id="PTHR11475">
    <property type="entry name" value="OXIDASE/PEROXIDASE"/>
    <property type="match status" value="1"/>
</dbReference>
<reference evidence="5" key="2">
    <citation type="submission" date="2025-08" db="UniProtKB">
        <authorList>
            <consortium name="Ensembl"/>
        </authorList>
    </citation>
    <scope>IDENTIFICATION</scope>
</reference>
<organism evidence="5 6">
    <name type="scientific">Erpetoichthys calabaricus</name>
    <name type="common">Rope fish</name>
    <name type="synonym">Calamoichthys calabaricus</name>
    <dbReference type="NCBI Taxonomy" id="27687"/>
    <lineage>
        <taxon>Eukaryota</taxon>
        <taxon>Metazoa</taxon>
        <taxon>Chordata</taxon>
        <taxon>Craniata</taxon>
        <taxon>Vertebrata</taxon>
        <taxon>Euteleostomi</taxon>
        <taxon>Actinopterygii</taxon>
        <taxon>Polypteriformes</taxon>
        <taxon>Polypteridae</taxon>
        <taxon>Erpetoichthys</taxon>
    </lineage>
</organism>
<dbReference type="Gene3D" id="1.10.640.10">
    <property type="entry name" value="Haem peroxidase domain superfamily, animal type"/>
    <property type="match status" value="1"/>
</dbReference>
<reference evidence="5" key="1">
    <citation type="submission" date="2021-06" db="EMBL/GenBank/DDBJ databases">
        <authorList>
            <consortium name="Wellcome Sanger Institute Data Sharing"/>
        </authorList>
    </citation>
    <scope>NUCLEOTIDE SEQUENCE [LARGE SCALE GENOMIC DNA]</scope>
</reference>
<dbReference type="InterPro" id="IPR000436">
    <property type="entry name" value="Sushi_SCR_CCP_dom"/>
</dbReference>
<comment type="caution">
    <text evidence="3">Lacks conserved residue(s) required for the propagation of feature annotation.</text>
</comment>
<dbReference type="Ensembl" id="ENSECRT00000005770.1">
    <property type="protein sequence ID" value="ENSECRP00000005673.1"/>
    <property type="gene ID" value="ENSECRG00000003649.1"/>
</dbReference>
<keyword evidence="3" id="KW-0768">Sushi</keyword>
<keyword evidence="6" id="KW-1185">Reference proteome</keyword>
<keyword evidence="2" id="KW-0479">Metal-binding</keyword>
<feature type="binding site" description="axial binding residue" evidence="2">
    <location>
        <position position="419"/>
    </location>
    <ligand>
        <name>heme b</name>
        <dbReference type="ChEBI" id="CHEBI:60344"/>
    </ligand>
    <ligandPart>
        <name>Fe</name>
        <dbReference type="ChEBI" id="CHEBI:18248"/>
    </ligandPart>
</feature>
<dbReference type="Pfam" id="PF00084">
    <property type="entry name" value="Sushi"/>
    <property type="match status" value="1"/>
</dbReference>